<dbReference type="PANTHER" id="PTHR24223:SF443">
    <property type="entry name" value="MULTIDRUG-RESISTANCE LIKE PROTEIN 1, ISOFORM I"/>
    <property type="match status" value="1"/>
</dbReference>
<evidence type="ECO:0000256" key="5">
    <source>
        <dbReference type="ARBA" id="ARBA00022692"/>
    </source>
</evidence>
<evidence type="ECO:0000256" key="13">
    <source>
        <dbReference type="SAM" id="Phobius"/>
    </source>
</evidence>
<gene>
    <name evidence="16" type="ORF">BB560_004101</name>
</gene>
<evidence type="ECO:0000256" key="6">
    <source>
        <dbReference type="ARBA" id="ARBA00022737"/>
    </source>
</evidence>
<dbReference type="InterPro" id="IPR003593">
    <property type="entry name" value="AAA+_ATPase"/>
</dbReference>
<dbReference type="InterPro" id="IPR056227">
    <property type="entry name" value="TMD0_ABC"/>
</dbReference>
<dbReference type="InterPro" id="IPR027417">
    <property type="entry name" value="P-loop_NTPase"/>
</dbReference>
<dbReference type="Gene3D" id="1.20.1560.10">
    <property type="entry name" value="ABC transporter type 1, transmembrane domain"/>
    <property type="match status" value="2"/>
</dbReference>
<dbReference type="GO" id="GO:0140359">
    <property type="term" value="F:ABC-type transporter activity"/>
    <property type="evidence" value="ECO:0007669"/>
    <property type="project" value="InterPro"/>
</dbReference>
<dbReference type="InterPro" id="IPR003439">
    <property type="entry name" value="ABC_transporter-like_ATP-bd"/>
</dbReference>
<dbReference type="EMBL" id="MBFS01001040">
    <property type="protein sequence ID" value="PVV01479.1"/>
    <property type="molecule type" value="Genomic_DNA"/>
</dbReference>
<dbReference type="PANTHER" id="PTHR24223">
    <property type="entry name" value="ATP-BINDING CASSETTE SUB-FAMILY C"/>
    <property type="match status" value="1"/>
</dbReference>
<feature type="transmembrane region" description="Helical" evidence="13">
    <location>
        <begin position="43"/>
        <end position="62"/>
    </location>
</feature>
<dbReference type="InterPro" id="IPR017871">
    <property type="entry name" value="ABC_transporter-like_CS"/>
</dbReference>
<evidence type="ECO:0000256" key="4">
    <source>
        <dbReference type="ARBA" id="ARBA00022554"/>
    </source>
</evidence>
<dbReference type="SMART" id="SM00382">
    <property type="entry name" value="AAA"/>
    <property type="match status" value="2"/>
</dbReference>
<dbReference type="FunFam" id="3.40.50.300:FF:000074">
    <property type="entry name" value="Multidrug resistance-associated protein 5 isoform 1"/>
    <property type="match status" value="1"/>
</dbReference>
<dbReference type="InterPro" id="IPR050173">
    <property type="entry name" value="ABC_transporter_C-like"/>
</dbReference>
<dbReference type="OrthoDB" id="6500128at2759"/>
<evidence type="ECO:0000256" key="7">
    <source>
        <dbReference type="ARBA" id="ARBA00022741"/>
    </source>
</evidence>
<feature type="transmembrane region" description="Helical" evidence="13">
    <location>
        <begin position="309"/>
        <end position="331"/>
    </location>
</feature>
<keyword evidence="9" id="KW-1278">Translocase</keyword>
<feature type="transmembrane region" description="Helical" evidence="13">
    <location>
        <begin position="573"/>
        <end position="599"/>
    </location>
</feature>
<evidence type="ECO:0000256" key="9">
    <source>
        <dbReference type="ARBA" id="ARBA00022967"/>
    </source>
</evidence>
<dbReference type="GO" id="GO:0005524">
    <property type="term" value="F:ATP binding"/>
    <property type="evidence" value="ECO:0007669"/>
    <property type="project" value="UniProtKB-KW"/>
</dbReference>
<dbReference type="Gene3D" id="3.40.50.300">
    <property type="entry name" value="P-loop containing nucleotide triphosphate hydrolases"/>
    <property type="match status" value="2"/>
</dbReference>
<comment type="subcellular location">
    <subcellularLocation>
        <location evidence="1">Vacuole membrane</location>
        <topology evidence="1">Multi-pass membrane protein</topology>
    </subcellularLocation>
</comment>
<proteinExistence type="inferred from homology"/>
<feature type="transmembrane region" description="Helical" evidence="13">
    <location>
        <begin position="114"/>
        <end position="135"/>
    </location>
</feature>
<accession>A0A2T9ZA40</accession>
<dbReference type="PROSITE" id="PS50929">
    <property type="entry name" value="ABC_TM1F"/>
    <property type="match status" value="2"/>
</dbReference>
<keyword evidence="11 13" id="KW-0472">Membrane</keyword>
<dbReference type="PROSITE" id="PS00211">
    <property type="entry name" value="ABC_TRANSPORTER_1"/>
    <property type="match status" value="2"/>
</dbReference>
<feature type="transmembrane region" description="Helical" evidence="13">
    <location>
        <begin position="429"/>
        <end position="447"/>
    </location>
</feature>
<keyword evidence="6" id="KW-0677">Repeat</keyword>
<feature type="transmembrane region" description="Helical" evidence="13">
    <location>
        <begin position="1042"/>
        <end position="1061"/>
    </location>
</feature>
<feature type="transmembrane region" description="Helical" evidence="13">
    <location>
        <begin position="536"/>
        <end position="561"/>
    </location>
</feature>
<feature type="transmembrane region" description="Helical" evidence="13">
    <location>
        <begin position="82"/>
        <end position="102"/>
    </location>
</feature>
<evidence type="ECO:0000313" key="17">
    <source>
        <dbReference type="Proteomes" id="UP000245609"/>
    </source>
</evidence>
<keyword evidence="7" id="KW-0547">Nucleotide-binding</keyword>
<evidence type="ECO:0000259" key="14">
    <source>
        <dbReference type="PROSITE" id="PS50893"/>
    </source>
</evidence>
<evidence type="ECO:0000256" key="2">
    <source>
        <dbReference type="ARBA" id="ARBA00009726"/>
    </source>
</evidence>
<feature type="transmembrane region" description="Helical" evidence="13">
    <location>
        <begin position="176"/>
        <end position="198"/>
    </location>
</feature>
<feature type="transmembrane region" description="Helical" evidence="13">
    <location>
        <begin position="453"/>
        <end position="472"/>
    </location>
</feature>
<evidence type="ECO:0000313" key="16">
    <source>
        <dbReference type="EMBL" id="PVV01479.1"/>
    </source>
</evidence>
<feature type="domain" description="ABC transmembrane type-1" evidence="15">
    <location>
        <begin position="311"/>
        <end position="600"/>
    </location>
</feature>
<dbReference type="Pfam" id="PF00664">
    <property type="entry name" value="ABC_membrane"/>
    <property type="match status" value="2"/>
</dbReference>
<name>A0A2T9ZA40_9FUNG</name>
<evidence type="ECO:0000259" key="15">
    <source>
        <dbReference type="PROSITE" id="PS50929"/>
    </source>
</evidence>
<evidence type="ECO:0000256" key="12">
    <source>
        <dbReference type="SAM" id="MobiDB-lite"/>
    </source>
</evidence>
<dbReference type="InterPro" id="IPR036640">
    <property type="entry name" value="ABC1_TM_sf"/>
</dbReference>
<dbReference type="FunFam" id="1.20.1560.10:FF:000010">
    <property type="entry name" value="Multidrug resistance-associated ABC transporter"/>
    <property type="match status" value="1"/>
</dbReference>
<feature type="compositionally biased region" description="Low complexity" evidence="12">
    <location>
        <begin position="899"/>
        <end position="926"/>
    </location>
</feature>
<dbReference type="InterPro" id="IPR011527">
    <property type="entry name" value="ABC1_TM_dom"/>
</dbReference>
<keyword evidence="10 13" id="KW-1133">Transmembrane helix</keyword>
<organism evidence="16 17">
    <name type="scientific">Smittium megazygosporum</name>
    <dbReference type="NCBI Taxonomy" id="133381"/>
    <lineage>
        <taxon>Eukaryota</taxon>
        <taxon>Fungi</taxon>
        <taxon>Fungi incertae sedis</taxon>
        <taxon>Zoopagomycota</taxon>
        <taxon>Kickxellomycotina</taxon>
        <taxon>Harpellomycetes</taxon>
        <taxon>Harpellales</taxon>
        <taxon>Legeriomycetaceae</taxon>
        <taxon>Smittium</taxon>
    </lineage>
</organism>
<dbReference type="Pfam" id="PF24357">
    <property type="entry name" value="TMD0_ABC"/>
    <property type="match status" value="1"/>
</dbReference>
<dbReference type="GO" id="GO:0016887">
    <property type="term" value="F:ATP hydrolysis activity"/>
    <property type="evidence" value="ECO:0007669"/>
    <property type="project" value="InterPro"/>
</dbReference>
<evidence type="ECO:0000256" key="11">
    <source>
        <dbReference type="ARBA" id="ARBA00023136"/>
    </source>
</evidence>
<dbReference type="STRING" id="133381.A0A2T9ZA40"/>
<keyword evidence="5 13" id="KW-0812">Transmembrane</keyword>
<protein>
    <recommendedName>
        <fullName evidence="18">Metal resistance protein YCF1</fullName>
    </recommendedName>
</protein>
<sequence length="1552" mass="174719">MDFFKSQNFISKDWFQPCLCPNNEGWGPFGGWLNLDFTLCFEYIAFLLPLNLVFIFASYLLVSNLKKTSRTLICIRRDILLVLKILLVLCVFEISALDIYYSKTIYDKVPIVNSISISSYTTLIALYMALLLIFYNDTRYPIPSKISQLYWLLLTCFFSLILHTESRQKELPFPSRLYNLHLARIVLSFSVLALDLFAKKQYLYSQPLSTDTINLSFSPERDSATSDEHITEPSIEENSNIFSTLTFSWMQPLITNGYKTSVKSTDLLQIPQSVQTRYASNSFWENWQYEREKNRNSILIALAKSFGSWYLFSGILKFFFDILQFVQPVLLKQLLEFVKSYSKDTSIGPALGIYYTVAMLVLSIIQTLVLHQYFSYSMLTGIGIRTGLVSSIYKKTMLTSSKARSEFSVGDIVNRMAVDAQRISDCTQYGHIIWSSPLQIFLALYLLYQTLGWTSLVGLVVMILCIPLNTLITKQMRTIQKRKMQSKDSRVKLIEESLQGIKILKLYAWEIPFLARIRNIRNKIEIENLKEYGIMYCYQTAVILAVPFLVTMFTFTAYSLFDGVSRGPLDSSLIFVSVSLFNLLRFPFNMLPSILTLIVDANVGLQRIRDYLTSEELSKNSIERLPFVRNESSKCKDPRNPADSTQSEQNPPLVVCEDAEFWWDYNPNSSRPTLQNLNFSVRDSELLAVVGKVGSGKTSLLSALIGEMYKSKGRVTLRGKVAYASQSPWIMNATVRENILFGYKYDEKFYKKVIFACCLEQDLKMLSDGDMTEIGERGINLSGGQKARLSLARAVYSRADVYLFDDPLAAVDSHVGVHLFKHVLGPDGILSSRTRILVTNAIPYLSQCDTIILLQLGNIVEQGKYTDLYIRGGLLTSLVNDFGKHKSTGSGISTPMNQAASSTSGSGSPTTTAKTDLNSSEIISEGSSEESQTDMLIGSSATLMNEVSCRRSISLIPKASVRSLHFNEAKSLEEHGNLVAAETSASGQVDRKIYKDYIKSCGIVYVILFLGSIAFSQGLITFNTVWLKQWANSNDVGENFDAFYLSIYAVLGVLSVFFGAYRSYVLYAKCAINSASISHEKMLSSVFNSPMSFFDTTPIGRILNRFSKDQSTIDEELPQSFGAWLLTLLGMAFSLIAICFALPPFLIVIIPISLIYFKIQSIYLVVSRDLKRLDSVSRSPIYQQFQESIGGVSTIRAYNQTRRFELENERYLDTNQKAVYLYLGLNRWTAVRLESISSVLIFSISSMCMYFLYAYPESTYIDASVVERTSEYSNLKPEAPQFLPEPHEPIPGFSDEWPKDGAVDFVDYSTRYREGLDPVLNGISLDIKPGEKIGIVGRTGAGKSSFTLSLFRIIEPISGKIIVDGVDITKIGLFDLRSRISIIPQDSVLFSGTVRYNLFPFDESDTELKQPSVSDEELWHALELTNLKSFVMTLEGGLDAKIQSGGENFSLGQRQLMCLARALIRKTKILVLDEATAAIDPQTDNFIQEMIRTSFKDNTIITIAHRLNTVMDSDRILVLGGGKVLEFDTPGNLLADKNSSFSSFADDYGISR</sequence>
<feature type="transmembrane region" description="Helical" evidence="13">
    <location>
        <begin position="1121"/>
        <end position="1138"/>
    </location>
</feature>
<feature type="transmembrane region" description="Helical" evidence="13">
    <location>
        <begin position="1236"/>
        <end position="1255"/>
    </location>
</feature>
<evidence type="ECO:0008006" key="18">
    <source>
        <dbReference type="Google" id="ProtNLM"/>
    </source>
</evidence>
<dbReference type="FunFam" id="1.20.1560.10:FF:000020">
    <property type="entry name" value="ABC metal ion transporter"/>
    <property type="match status" value="1"/>
</dbReference>
<feature type="region of interest" description="Disordered" evidence="12">
    <location>
        <begin position="889"/>
        <end position="934"/>
    </location>
</feature>
<comment type="caution">
    <text evidence="16">The sequence shown here is derived from an EMBL/GenBank/DDBJ whole genome shotgun (WGS) entry which is preliminary data.</text>
</comment>
<keyword evidence="3" id="KW-0813">Transport</keyword>
<dbReference type="SUPFAM" id="SSF52540">
    <property type="entry name" value="P-loop containing nucleoside triphosphate hydrolases"/>
    <property type="match status" value="2"/>
</dbReference>
<feature type="domain" description="ABC transporter" evidence="14">
    <location>
        <begin position="1303"/>
        <end position="1546"/>
    </location>
</feature>
<keyword evidence="4" id="KW-0926">Vacuole</keyword>
<dbReference type="CDD" id="cd18580">
    <property type="entry name" value="ABC_6TM_ABCC_D2"/>
    <property type="match status" value="1"/>
</dbReference>
<dbReference type="GO" id="GO:0000329">
    <property type="term" value="C:fungal-type vacuole membrane"/>
    <property type="evidence" value="ECO:0007669"/>
    <property type="project" value="UniProtKB-ARBA"/>
</dbReference>
<evidence type="ECO:0000256" key="3">
    <source>
        <dbReference type="ARBA" id="ARBA00022448"/>
    </source>
</evidence>
<feature type="transmembrane region" description="Helical" evidence="13">
    <location>
        <begin position="1001"/>
        <end position="1022"/>
    </location>
</feature>
<evidence type="ECO:0000256" key="8">
    <source>
        <dbReference type="ARBA" id="ARBA00022840"/>
    </source>
</evidence>
<keyword evidence="17" id="KW-1185">Reference proteome</keyword>
<feature type="transmembrane region" description="Helical" evidence="13">
    <location>
        <begin position="351"/>
        <end position="370"/>
    </location>
</feature>
<keyword evidence="8" id="KW-0067">ATP-binding</keyword>
<feature type="compositionally biased region" description="Polar residues" evidence="12">
    <location>
        <begin position="889"/>
        <end position="898"/>
    </location>
</feature>
<dbReference type="PROSITE" id="PS50893">
    <property type="entry name" value="ABC_TRANSPORTER_2"/>
    <property type="match status" value="2"/>
</dbReference>
<feature type="domain" description="ABC transporter" evidence="14">
    <location>
        <begin position="654"/>
        <end position="881"/>
    </location>
</feature>
<dbReference type="FunFam" id="3.40.50.300:FF:000450">
    <property type="entry name" value="ABC transporter C family member 2"/>
    <property type="match status" value="1"/>
</dbReference>
<dbReference type="CDD" id="cd03244">
    <property type="entry name" value="ABCC_MRP_domain2"/>
    <property type="match status" value="1"/>
</dbReference>
<dbReference type="SUPFAM" id="SSF90123">
    <property type="entry name" value="ABC transporter transmembrane region"/>
    <property type="match status" value="2"/>
</dbReference>
<evidence type="ECO:0000256" key="10">
    <source>
        <dbReference type="ARBA" id="ARBA00022989"/>
    </source>
</evidence>
<feature type="transmembrane region" description="Helical" evidence="13">
    <location>
        <begin position="147"/>
        <end position="164"/>
    </location>
</feature>
<reference evidence="16 17" key="1">
    <citation type="journal article" date="2018" name="MBio">
        <title>Comparative Genomics Reveals the Core Gene Toolbox for the Fungus-Insect Symbiosis.</title>
        <authorList>
            <person name="Wang Y."/>
            <person name="Stata M."/>
            <person name="Wang W."/>
            <person name="Stajich J.E."/>
            <person name="White M.M."/>
            <person name="Moncalvo J.M."/>
        </authorList>
    </citation>
    <scope>NUCLEOTIDE SEQUENCE [LARGE SCALE GENOMIC DNA]</scope>
    <source>
        <strain evidence="16 17">SC-DP-2</strain>
    </source>
</reference>
<dbReference type="InterPro" id="IPR044726">
    <property type="entry name" value="ABCC_6TM_D2"/>
</dbReference>
<feature type="domain" description="ABC transmembrane type-1" evidence="15">
    <location>
        <begin position="1007"/>
        <end position="1244"/>
    </location>
</feature>
<evidence type="ECO:0000256" key="1">
    <source>
        <dbReference type="ARBA" id="ARBA00004128"/>
    </source>
</evidence>
<dbReference type="CDD" id="cd18595">
    <property type="entry name" value="ABC_6TM_MRP1_2_3_6_D1_like"/>
    <property type="match status" value="1"/>
</dbReference>
<comment type="similarity">
    <text evidence="2">Belongs to the ABC transporter superfamily. ABCC family. Conjugate transporter (TC 3.A.1.208) subfamily.</text>
</comment>
<dbReference type="Pfam" id="PF00005">
    <property type="entry name" value="ABC_tran"/>
    <property type="match status" value="2"/>
</dbReference>
<dbReference type="Proteomes" id="UP000245609">
    <property type="component" value="Unassembled WGS sequence"/>
</dbReference>
<feature type="transmembrane region" description="Helical" evidence="13">
    <location>
        <begin position="1144"/>
        <end position="1166"/>
    </location>
</feature>
<dbReference type="CDD" id="cd03250">
    <property type="entry name" value="ABCC_MRP_domain1"/>
    <property type="match status" value="1"/>
</dbReference>